<dbReference type="Gene3D" id="3.80.10.10">
    <property type="entry name" value="Ribonuclease Inhibitor"/>
    <property type="match status" value="1"/>
</dbReference>
<keyword evidence="2" id="KW-1185">Reference proteome</keyword>
<dbReference type="EMBL" id="AP023354">
    <property type="protein sequence ID" value="BCJ26002.1"/>
    <property type="molecule type" value="Genomic_DNA"/>
</dbReference>
<proteinExistence type="predicted"/>
<evidence type="ECO:0000313" key="1">
    <source>
        <dbReference type="EMBL" id="BCJ26002.1"/>
    </source>
</evidence>
<evidence type="ECO:0000313" key="2">
    <source>
        <dbReference type="Proteomes" id="UP000680750"/>
    </source>
</evidence>
<reference evidence="1" key="1">
    <citation type="submission" date="2020-08" db="EMBL/GenBank/DDBJ databases">
        <title>Whole genome shotgun sequence of Actinocatenispora sera NBRC 101916.</title>
        <authorList>
            <person name="Komaki H."/>
            <person name="Tamura T."/>
        </authorList>
    </citation>
    <scope>NUCLEOTIDE SEQUENCE</scope>
    <source>
        <strain evidence="1">NBRC 101916</strain>
    </source>
</reference>
<name>A0A810KU64_9ACTN</name>
<organism evidence="1 2">
    <name type="scientific">Actinocatenispora sera</name>
    <dbReference type="NCBI Taxonomy" id="390989"/>
    <lineage>
        <taxon>Bacteria</taxon>
        <taxon>Bacillati</taxon>
        <taxon>Actinomycetota</taxon>
        <taxon>Actinomycetes</taxon>
        <taxon>Micromonosporales</taxon>
        <taxon>Micromonosporaceae</taxon>
        <taxon>Actinocatenispora</taxon>
    </lineage>
</organism>
<dbReference type="InterPro" id="IPR032675">
    <property type="entry name" value="LRR_dom_sf"/>
</dbReference>
<evidence type="ECO:0008006" key="3">
    <source>
        <dbReference type="Google" id="ProtNLM"/>
    </source>
</evidence>
<dbReference type="OrthoDB" id="4759758at2"/>
<dbReference type="AlphaFoldDB" id="A0A810KU64"/>
<gene>
    <name evidence="1" type="ORF">Asera_01100</name>
</gene>
<dbReference type="KEGG" id="aser:Asera_01100"/>
<dbReference type="RefSeq" id="WP_030444940.1">
    <property type="nucleotide sequence ID" value="NZ_AP023354.1"/>
</dbReference>
<protein>
    <recommendedName>
        <fullName evidence="3">Leucine-rich repeat domain-containing protein</fullName>
    </recommendedName>
</protein>
<sequence>MVLGGLPHDAVRRVSHDARWLTLGRNGGGRRFIAVDLDPGPAGTAGQLFCYEIGPSGWPVELVAGSVTALLRRFVDAAGGRDSTTPAWVHGAEEATYTGRPDGPWPVDSVTRLAAADDVQHCVLGGCPHIDLAGCAPLSRLRVLQVRDVQTVELALPHRVPVESLMVSAPAVDLTGLSGHPSIWDLTVSGTGAPVSIAPLATLPELARLDLSGVDVPDLELVVGLPRLRVLVLDAGQWARLRDLDAIPVGLAAAELAGNNTFEVEIEWSAAFGVSAGPRRLLRGSL</sequence>
<dbReference type="Proteomes" id="UP000680750">
    <property type="component" value="Chromosome"/>
</dbReference>
<accession>A0A810KU64</accession>